<keyword evidence="1" id="KW-0175">Coiled coil</keyword>
<dbReference type="RefSeq" id="WP_168104677.1">
    <property type="nucleotide sequence ID" value="NZ_CP051215.1"/>
</dbReference>
<dbReference type="Pfam" id="PF13175">
    <property type="entry name" value="AAA_15"/>
    <property type="match status" value="1"/>
</dbReference>
<evidence type="ECO:0000259" key="2">
    <source>
        <dbReference type="Pfam" id="PF13175"/>
    </source>
</evidence>
<dbReference type="SUPFAM" id="SSF52540">
    <property type="entry name" value="P-loop containing nucleoside triphosphate hydrolases"/>
    <property type="match status" value="1"/>
</dbReference>
<dbReference type="Proteomes" id="UP000584587">
    <property type="component" value="Unassembled WGS sequence"/>
</dbReference>
<dbReference type="Gene3D" id="3.40.50.300">
    <property type="entry name" value="P-loop containing nucleotide triphosphate hydrolases"/>
    <property type="match status" value="1"/>
</dbReference>
<dbReference type="PANTHER" id="PTHR43581:SF2">
    <property type="entry name" value="EXCINUCLEASE ATPASE SUBUNIT"/>
    <property type="match status" value="1"/>
</dbReference>
<dbReference type="GO" id="GO:0005524">
    <property type="term" value="F:ATP binding"/>
    <property type="evidence" value="ECO:0007669"/>
    <property type="project" value="UniProtKB-KW"/>
</dbReference>
<keyword evidence="3" id="KW-0067">ATP-binding</keyword>
<dbReference type="AlphaFoldDB" id="A0A846U116"/>
<proteinExistence type="predicted"/>
<protein>
    <submittedName>
        <fullName evidence="3">ATP-binding protein</fullName>
    </submittedName>
</protein>
<gene>
    <name evidence="3" type="ORF">HER12_00295</name>
</gene>
<evidence type="ECO:0000313" key="3">
    <source>
        <dbReference type="EMBL" id="NKE38199.1"/>
    </source>
</evidence>
<feature type="domain" description="Endonuclease GajA/Old nuclease/RecF-like AAA" evidence="2">
    <location>
        <begin position="2"/>
        <end position="403"/>
    </location>
</feature>
<reference evidence="3 4" key="1">
    <citation type="submission" date="2020-04" db="EMBL/GenBank/DDBJ databases">
        <title>Complete genome sequence of Spiroplasma platyhelix ATCC 51748, an insect isolate.</title>
        <authorList>
            <person name="Green E.A."/>
            <person name="Klassen J.L."/>
        </authorList>
    </citation>
    <scope>NUCLEOTIDE SEQUENCE [LARGE SCALE GENOMIC DNA]</scope>
    <source>
        <strain evidence="3 4">PALS-1</strain>
    </source>
</reference>
<dbReference type="InterPro" id="IPR051396">
    <property type="entry name" value="Bact_Antivir_Def_Nuclease"/>
</dbReference>
<accession>A0A846U116</accession>
<name>A0A846U116_9MOLU</name>
<dbReference type="InterPro" id="IPR041685">
    <property type="entry name" value="AAA_GajA/Old/RecF-like"/>
</dbReference>
<evidence type="ECO:0000313" key="4">
    <source>
        <dbReference type="Proteomes" id="UP000584587"/>
    </source>
</evidence>
<feature type="coiled-coil region" evidence="1">
    <location>
        <begin position="105"/>
        <end position="139"/>
    </location>
</feature>
<keyword evidence="3" id="KW-0547">Nucleotide-binding</keyword>
<keyword evidence="4" id="KW-1185">Reference proteome</keyword>
<dbReference type="PANTHER" id="PTHR43581">
    <property type="entry name" value="ATP/GTP PHOSPHATASE"/>
    <property type="match status" value="1"/>
</dbReference>
<dbReference type="EMBL" id="JAAVVK010000001">
    <property type="protein sequence ID" value="NKE38199.1"/>
    <property type="molecule type" value="Genomic_DNA"/>
</dbReference>
<dbReference type="InterPro" id="IPR027417">
    <property type="entry name" value="P-loop_NTPase"/>
</dbReference>
<sequence>MKIELTNIGPFKKSEIKLEDLTLIAGINDTGKSFLNKVIYSIIKIINADKISLALRPLTEILVNWDSRYEYYFYRMHKTIKRDDKENKFFLDINKKFEELKNILIQKEKNNYDETIKKIKELNNEIENILKTLNNTFNKEGIKINNPTLLIKDRRQRLIENIQEISQLMSSTINLIKKNNLEFINQAILNVNFKNETIKNKYFLNDKSKIFIKDKNKNIEIEIDDENISKITNETIFRETIRDITYINNLTNLIDNKFYHRFHDDNLYSFSDFNFNIDANFKIRKSNDSISSDKFTIAKFSELITQIKKEFNTNSQINYSKGTVEKDGIEFKIVNMSQGLVNLENFKLLIYSGIFDENKIVIFDEPENSFHPKWQHLYIKMIFELIKLTKCKIILATHSPYIIESVYSYIKYNQELFDLKVNFNLLDLKSNGNSVIKTYKSPERILKLLIEPYDELDRLKYKWSTNKNTNSLLKNES</sequence>
<evidence type="ECO:0000256" key="1">
    <source>
        <dbReference type="SAM" id="Coils"/>
    </source>
</evidence>
<organism evidence="3 4">
    <name type="scientific">Spiroplasma platyhelix PALS-1</name>
    <dbReference type="NCBI Taxonomy" id="1276218"/>
    <lineage>
        <taxon>Bacteria</taxon>
        <taxon>Bacillati</taxon>
        <taxon>Mycoplasmatota</taxon>
        <taxon>Mollicutes</taxon>
        <taxon>Entomoplasmatales</taxon>
        <taxon>Spiroplasmataceae</taxon>
        <taxon>Spiroplasma</taxon>
    </lineage>
</organism>
<comment type="caution">
    <text evidence="3">The sequence shown here is derived from an EMBL/GenBank/DDBJ whole genome shotgun (WGS) entry which is preliminary data.</text>
</comment>